<feature type="compositionally biased region" description="Basic residues" evidence="1">
    <location>
        <begin position="1"/>
        <end position="10"/>
    </location>
</feature>
<dbReference type="PANTHER" id="PTHR35140:SF1">
    <property type="entry name" value="MITOTIC CHECK POINT PROTEIN BFA1"/>
    <property type="match status" value="1"/>
</dbReference>
<dbReference type="GO" id="GO:0044732">
    <property type="term" value="C:mitotic spindle pole body"/>
    <property type="evidence" value="ECO:0007669"/>
    <property type="project" value="TreeGrafter"/>
</dbReference>
<proteinExistence type="predicted"/>
<name>W3VKH4_MOEAP</name>
<feature type="region of interest" description="Disordered" evidence="1">
    <location>
        <begin position="273"/>
        <end position="319"/>
    </location>
</feature>
<feature type="region of interest" description="Disordered" evidence="1">
    <location>
        <begin position="1"/>
        <end position="30"/>
    </location>
</feature>
<feature type="compositionally biased region" description="Low complexity" evidence="1">
    <location>
        <begin position="622"/>
        <end position="661"/>
    </location>
</feature>
<feature type="compositionally biased region" description="Basic and acidic residues" evidence="1">
    <location>
        <begin position="160"/>
        <end position="178"/>
    </location>
</feature>
<feature type="compositionally biased region" description="Polar residues" evidence="1">
    <location>
        <begin position="676"/>
        <end position="686"/>
    </location>
</feature>
<dbReference type="EMBL" id="AWNI01000012">
    <property type="protein sequence ID" value="ETS62168.1"/>
    <property type="molecule type" value="Genomic_DNA"/>
</dbReference>
<feature type="region of interest" description="Disordered" evidence="1">
    <location>
        <begin position="367"/>
        <end position="393"/>
    </location>
</feature>
<feature type="compositionally biased region" description="Polar residues" evidence="1">
    <location>
        <begin position="370"/>
        <end position="385"/>
    </location>
</feature>
<dbReference type="GO" id="GO:0005096">
    <property type="term" value="F:GTPase activator activity"/>
    <property type="evidence" value="ECO:0007669"/>
    <property type="project" value="InterPro"/>
</dbReference>
<dbReference type="PANTHER" id="PTHR35140">
    <property type="entry name" value="MITOTIC CHECK POINT PROTEIN BFA1"/>
    <property type="match status" value="1"/>
</dbReference>
<feature type="compositionally biased region" description="Polar residues" evidence="1">
    <location>
        <begin position="844"/>
        <end position="854"/>
    </location>
</feature>
<feature type="compositionally biased region" description="Low complexity" evidence="1">
    <location>
        <begin position="563"/>
        <end position="577"/>
    </location>
</feature>
<accession>W3VKH4</accession>
<feature type="region of interest" description="Disordered" evidence="1">
    <location>
        <begin position="494"/>
        <end position="602"/>
    </location>
</feature>
<organism evidence="2 3">
    <name type="scientific">Moesziomyces aphidis</name>
    <name type="common">Pseudozyma aphidis</name>
    <dbReference type="NCBI Taxonomy" id="84754"/>
    <lineage>
        <taxon>Eukaryota</taxon>
        <taxon>Fungi</taxon>
        <taxon>Dikarya</taxon>
        <taxon>Basidiomycota</taxon>
        <taxon>Ustilaginomycotina</taxon>
        <taxon>Ustilaginomycetes</taxon>
        <taxon>Ustilaginales</taxon>
        <taxon>Ustilaginaceae</taxon>
        <taxon>Moesziomyces</taxon>
    </lineage>
</organism>
<feature type="compositionally biased region" description="Basic residues" evidence="1">
    <location>
        <begin position="21"/>
        <end position="30"/>
    </location>
</feature>
<dbReference type="Proteomes" id="UP000019462">
    <property type="component" value="Unassembled WGS sequence"/>
</dbReference>
<comment type="caution">
    <text evidence="2">The sequence shown here is derived from an EMBL/GenBank/DDBJ whole genome shotgun (WGS) entry which is preliminary data.</text>
</comment>
<feature type="region of interest" description="Disordered" evidence="1">
    <location>
        <begin position="844"/>
        <end position="865"/>
    </location>
</feature>
<dbReference type="OrthoDB" id="19159at2759"/>
<evidence type="ECO:0000313" key="2">
    <source>
        <dbReference type="EMBL" id="ETS62168.1"/>
    </source>
</evidence>
<evidence type="ECO:0000313" key="3">
    <source>
        <dbReference type="Proteomes" id="UP000019462"/>
    </source>
</evidence>
<dbReference type="GO" id="GO:0001100">
    <property type="term" value="P:negative regulation of exit from mitosis"/>
    <property type="evidence" value="ECO:0007669"/>
    <property type="project" value="InterPro"/>
</dbReference>
<feature type="compositionally biased region" description="Basic residues" evidence="1">
    <location>
        <begin position="776"/>
        <end position="788"/>
    </location>
</feature>
<sequence length="1070" mass="115670">MHTSTRRRLAEKRAATNTQQGRKKRQSTRVRHIGLRAVGVAKGGGEVSRATPPPPDFEPPFVRRRPSSAVIPPAPWAIHQRHHQHHRPPTTNALPQPWAGETEHSLLLLVSTRPGTALLVFRTRLPTTWANMSSSLVEDWSEGDFDLDHTALRTEHLSLHDDHDDNPTAAHADDFSDWDHDEDQDASDEQTDTIKLSNIAGSALKQMLEASKASASSLPSADLHALDQHQLVHHDADLARLDIMRFANSHDDLNTCSTASLSTSASTSYRSMMGLSTDLTDPDSPHSKHGTRNNTTTTTTTSCSSSNRARSDLGFHSSEPDDAIDELDFELAPNMDNLSLCSSLSRARSNTSLSHVSRDLWDEEPALGASATSHQPATSSKSISGESDADDEHEDLLDGLDLQGSIFEPQPNPAVQPAPLLKAKLEAMLDLKRSGRHPDPYQTSAHVTDSDSGIAAGLVITDDVDLSPSRITSRGLSNTRPNPSYAQIANSRLSAQTVTSGGHDERQHDSHASSSHQHRHQHNRAPSGEAASQQSKGFRTEPRGPRRSLRFKRSTSDLQTHMSASSANPGPSASNRSQNRGSQLTRKRSLPSMRTSPPAPSSVNVAAVQLGAHTIAVRQRHNSGASASSSVSRIRSHGSSRLTDSTAASRARAAETAADQLARLHRDAKAPARPSTPVSIPTRSSHNPPPRISVSTRSKTRAERQGLSGESQPAARLLKRSAPYASGAELDGIDDLTTSTSPSVKPIPLPPSSTPANAGRGATKTDQGASQSQRGGKSKRGGRRHPKSKPGLIRSLGVGGSPTQKTVKGMRWNAQALRWEGNEAVLRDFDQVIQSSTRPALISQITGSSTSSRLTHAAGYTSPISPESSTLMNSIASGARVVGDMLFDPVQMRWVHKSGNEEDDVFAQFDEALDEGDASHDAAGLGVDAEGDNTLRARRARSIEAFSQSSNPWTRLSAREPAATASDDEAYERSLNRKHDQAIRRALSRGAFAASVGIERDIWDACVEADKRHALEVGGWLTPSAPYRSRMRTRSHTSDRAMTLDEIDRPRPHLYYLEKIAKSIARSDAS</sequence>
<feature type="compositionally biased region" description="Acidic residues" evidence="1">
    <location>
        <begin position="179"/>
        <end position="191"/>
    </location>
</feature>
<feature type="compositionally biased region" description="Low complexity" evidence="1">
    <location>
        <begin position="292"/>
        <end position="308"/>
    </location>
</feature>
<gene>
    <name evidence="2" type="ORF">PaG_03734</name>
</gene>
<feature type="region of interest" description="Disordered" evidence="1">
    <location>
        <begin position="618"/>
        <end position="716"/>
    </location>
</feature>
<dbReference type="InterPro" id="IPR034586">
    <property type="entry name" value="Bfa1/Byr4"/>
</dbReference>
<reference evidence="2 3" key="1">
    <citation type="journal article" date="2014" name="Genome Announc.">
        <title>Genome sequence of the basidiomycetous fungus Pseudozyma aphidis DSM70725, an efficient producer of biosurfactant mannosylerythritol lipids.</title>
        <authorList>
            <person name="Lorenz S."/>
            <person name="Guenther M."/>
            <person name="Grumaz C."/>
            <person name="Rupp S."/>
            <person name="Zibek S."/>
            <person name="Sohn K."/>
        </authorList>
    </citation>
    <scope>NUCLEOTIDE SEQUENCE [LARGE SCALE GENOMIC DNA]</scope>
    <source>
        <strain evidence="3">ATCC 32657 / CBS 517.83 / DSM 70725 / JCM 10318 / NBRC 10182 / NRRL Y-7954 / St-0401</strain>
    </source>
</reference>
<feature type="compositionally biased region" description="Basic and acidic residues" evidence="1">
    <location>
        <begin position="502"/>
        <end position="511"/>
    </location>
</feature>
<feature type="region of interest" description="Disordered" evidence="1">
    <location>
        <begin position="729"/>
        <end position="806"/>
    </location>
</feature>
<dbReference type="GO" id="GO:1990334">
    <property type="term" value="C:Bfa1-Bub2 complex"/>
    <property type="evidence" value="ECO:0007669"/>
    <property type="project" value="InterPro"/>
</dbReference>
<evidence type="ECO:0000256" key="1">
    <source>
        <dbReference type="SAM" id="MobiDB-lite"/>
    </source>
</evidence>
<feature type="region of interest" description="Disordered" evidence="1">
    <location>
        <begin position="43"/>
        <end position="65"/>
    </location>
</feature>
<keyword evidence="3" id="KW-1185">Reference proteome</keyword>
<feature type="region of interest" description="Disordered" evidence="1">
    <location>
        <begin position="952"/>
        <end position="972"/>
    </location>
</feature>
<protein>
    <submittedName>
        <fullName evidence="2">Uncharacterized protein</fullName>
    </submittedName>
</protein>
<feature type="region of interest" description="Disordered" evidence="1">
    <location>
        <begin position="160"/>
        <end position="192"/>
    </location>
</feature>
<dbReference type="AlphaFoldDB" id="W3VKH4"/>
<dbReference type="HOGENOM" id="CLU_288872_0_0_1"/>